<comment type="caution">
    <text evidence="1">The sequence shown here is derived from an EMBL/GenBank/DDBJ whole genome shotgun (WGS) entry which is preliminary data.</text>
</comment>
<protein>
    <submittedName>
        <fullName evidence="1">Uncharacterized protein</fullName>
    </submittedName>
</protein>
<dbReference type="EMBL" id="JARIHO010000012">
    <property type="protein sequence ID" value="KAJ7352222.1"/>
    <property type="molecule type" value="Genomic_DNA"/>
</dbReference>
<evidence type="ECO:0000313" key="2">
    <source>
        <dbReference type="Proteomes" id="UP001218218"/>
    </source>
</evidence>
<reference evidence="1" key="1">
    <citation type="submission" date="2023-03" db="EMBL/GenBank/DDBJ databases">
        <title>Massive genome expansion in bonnet fungi (Mycena s.s.) driven by repeated elements and novel gene families across ecological guilds.</title>
        <authorList>
            <consortium name="Lawrence Berkeley National Laboratory"/>
            <person name="Harder C.B."/>
            <person name="Miyauchi S."/>
            <person name="Viragh M."/>
            <person name="Kuo A."/>
            <person name="Thoen E."/>
            <person name="Andreopoulos B."/>
            <person name="Lu D."/>
            <person name="Skrede I."/>
            <person name="Drula E."/>
            <person name="Henrissat B."/>
            <person name="Morin E."/>
            <person name="Kohler A."/>
            <person name="Barry K."/>
            <person name="LaButti K."/>
            <person name="Morin E."/>
            <person name="Salamov A."/>
            <person name="Lipzen A."/>
            <person name="Mereny Z."/>
            <person name="Hegedus B."/>
            <person name="Baldrian P."/>
            <person name="Stursova M."/>
            <person name="Weitz H."/>
            <person name="Taylor A."/>
            <person name="Grigoriev I.V."/>
            <person name="Nagy L.G."/>
            <person name="Martin F."/>
            <person name="Kauserud H."/>
        </authorList>
    </citation>
    <scope>NUCLEOTIDE SEQUENCE</scope>
    <source>
        <strain evidence="1">CBHHK002</strain>
    </source>
</reference>
<keyword evidence="2" id="KW-1185">Reference proteome</keyword>
<organism evidence="1 2">
    <name type="scientific">Mycena albidolilacea</name>
    <dbReference type="NCBI Taxonomy" id="1033008"/>
    <lineage>
        <taxon>Eukaryota</taxon>
        <taxon>Fungi</taxon>
        <taxon>Dikarya</taxon>
        <taxon>Basidiomycota</taxon>
        <taxon>Agaricomycotina</taxon>
        <taxon>Agaricomycetes</taxon>
        <taxon>Agaricomycetidae</taxon>
        <taxon>Agaricales</taxon>
        <taxon>Marasmiineae</taxon>
        <taxon>Mycenaceae</taxon>
        <taxon>Mycena</taxon>
    </lineage>
</organism>
<dbReference type="AlphaFoldDB" id="A0AAD7A9B7"/>
<gene>
    <name evidence="1" type="ORF">DFH08DRAFT_81865</name>
</gene>
<accession>A0AAD7A9B7</accession>
<evidence type="ECO:0000313" key="1">
    <source>
        <dbReference type="EMBL" id="KAJ7352222.1"/>
    </source>
</evidence>
<proteinExistence type="predicted"/>
<sequence>MRTSVRRRRMCEFGAVTLLGRGPQVEDGSLLRRASAFVPSSLLVPPRPFISSLCTVAPTRSVRSRIRALQGPLCTHQGVGEVLRDTTIGRISIRIEGNKSPRGSERNEETDRIQEIYRDETGPTSTRVVRLLLHSRSHVLNARLKTIID</sequence>
<dbReference type="Proteomes" id="UP001218218">
    <property type="component" value="Unassembled WGS sequence"/>
</dbReference>
<name>A0AAD7A9B7_9AGAR</name>